<dbReference type="AlphaFoldDB" id="A0A5B7X8L5"/>
<keyword evidence="1 2" id="KW-0238">DNA-binding</keyword>
<dbReference type="PROSITE" id="PS50935">
    <property type="entry name" value="SSB"/>
    <property type="match status" value="1"/>
</dbReference>
<gene>
    <name evidence="4" type="ORF">FHG64_17970</name>
</gene>
<dbReference type="Pfam" id="PF00436">
    <property type="entry name" value="SSB"/>
    <property type="match status" value="1"/>
</dbReference>
<dbReference type="PIRSF" id="PIRSF002070">
    <property type="entry name" value="SSB"/>
    <property type="match status" value="1"/>
</dbReference>
<evidence type="ECO:0000313" key="5">
    <source>
        <dbReference type="Proteomes" id="UP000309016"/>
    </source>
</evidence>
<dbReference type="OrthoDB" id="9809878at2"/>
<dbReference type="GO" id="GO:0009295">
    <property type="term" value="C:nucleoid"/>
    <property type="evidence" value="ECO:0007669"/>
    <property type="project" value="TreeGrafter"/>
</dbReference>
<dbReference type="SUPFAM" id="SSF50249">
    <property type="entry name" value="Nucleic acid-binding proteins"/>
    <property type="match status" value="1"/>
</dbReference>
<evidence type="ECO:0000256" key="2">
    <source>
        <dbReference type="HAMAP-Rule" id="MF_00984"/>
    </source>
</evidence>
<dbReference type="InterPro" id="IPR012340">
    <property type="entry name" value="NA-bd_OB-fold"/>
</dbReference>
<comment type="caution">
    <text evidence="2">Lacks conserved residue(s) required for the propagation of feature annotation.</text>
</comment>
<reference evidence="4 5" key="1">
    <citation type="submission" date="2019-06" db="EMBL/GenBank/DDBJ databases">
        <title>Complete genome sequence of Antarcticibacterium flavum KCTC 52984T from an Antarctic marine sediment.</title>
        <authorList>
            <person name="Lee Y.M."/>
            <person name="Shin S.C."/>
        </authorList>
    </citation>
    <scope>NUCLEOTIDE SEQUENCE [LARGE SCALE GENOMIC DNA]</scope>
    <source>
        <strain evidence="4 5">KCTC 52984</strain>
    </source>
</reference>
<dbReference type="InterPro" id="IPR000424">
    <property type="entry name" value="Primosome_PriB/ssb"/>
</dbReference>
<dbReference type="GO" id="GO:0006260">
    <property type="term" value="P:DNA replication"/>
    <property type="evidence" value="ECO:0007669"/>
    <property type="project" value="InterPro"/>
</dbReference>
<dbReference type="GO" id="GO:0003697">
    <property type="term" value="F:single-stranded DNA binding"/>
    <property type="evidence" value="ECO:0007669"/>
    <property type="project" value="UniProtKB-UniRule"/>
</dbReference>
<dbReference type="NCBIfam" id="TIGR00621">
    <property type="entry name" value="ssb"/>
    <property type="match status" value="1"/>
</dbReference>
<sequence length="110" mass="12495">MKTIRNKVQLIGNVGENPKSHTFESGKKVTRLSLATNDFYLSNGEKVQQTQWHNLVAWGKQADLIEKYVTKGSEIAVEGKLTSRDYENEQGEKQYITEVLINEILLLNGK</sequence>
<dbReference type="RefSeq" id="WP_139067682.1">
    <property type="nucleotide sequence ID" value="NZ_CP040812.1"/>
</dbReference>
<name>A0A5B7X8L5_9FLAO</name>
<dbReference type="KEGG" id="afla:FHG64_17970"/>
<dbReference type="PANTHER" id="PTHR10302">
    <property type="entry name" value="SINGLE-STRANDED DNA-BINDING PROTEIN"/>
    <property type="match status" value="1"/>
</dbReference>
<dbReference type="Gene3D" id="2.40.50.140">
    <property type="entry name" value="Nucleic acid-binding proteins"/>
    <property type="match status" value="1"/>
</dbReference>
<comment type="subunit">
    <text evidence="2">Homotetramer.</text>
</comment>
<dbReference type="Proteomes" id="UP000309016">
    <property type="component" value="Chromosome"/>
</dbReference>
<organism evidence="4 5">
    <name type="scientific">Antarcticibacterium flavum</name>
    <dbReference type="NCBI Taxonomy" id="2058175"/>
    <lineage>
        <taxon>Bacteria</taxon>
        <taxon>Pseudomonadati</taxon>
        <taxon>Bacteroidota</taxon>
        <taxon>Flavobacteriia</taxon>
        <taxon>Flavobacteriales</taxon>
        <taxon>Flavobacteriaceae</taxon>
        <taxon>Antarcticibacterium</taxon>
    </lineage>
</organism>
<accession>A0A5B7X8L5</accession>
<evidence type="ECO:0000256" key="1">
    <source>
        <dbReference type="ARBA" id="ARBA00023125"/>
    </source>
</evidence>
<proteinExistence type="inferred from homology"/>
<protein>
    <recommendedName>
        <fullName evidence="2 3">Single-stranded DNA-binding protein</fullName>
        <shortName evidence="2">SSB</shortName>
    </recommendedName>
</protein>
<evidence type="ECO:0000313" key="4">
    <source>
        <dbReference type="EMBL" id="QCY71132.1"/>
    </source>
</evidence>
<keyword evidence="5" id="KW-1185">Reference proteome</keyword>
<dbReference type="HAMAP" id="MF_00984">
    <property type="entry name" value="SSB"/>
    <property type="match status" value="1"/>
</dbReference>
<dbReference type="EMBL" id="CP040812">
    <property type="protein sequence ID" value="QCY71132.1"/>
    <property type="molecule type" value="Genomic_DNA"/>
</dbReference>
<dbReference type="PANTHER" id="PTHR10302:SF0">
    <property type="entry name" value="SINGLE-STRANDED DNA-BINDING PROTEIN, MITOCHONDRIAL"/>
    <property type="match status" value="1"/>
</dbReference>
<dbReference type="InterPro" id="IPR011344">
    <property type="entry name" value="ssDNA-bd"/>
</dbReference>
<dbReference type="CDD" id="cd04496">
    <property type="entry name" value="SSB_OBF"/>
    <property type="match status" value="1"/>
</dbReference>
<evidence type="ECO:0000256" key="3">
    <source>
        <dbReference type="PIRNR" id="PIRNR002070"/>
    </source>
</evidence>